<evidence type="ECO:0000313" key="3">
    <source>
        <dbReference type="Proteomes" id="UP000675554"/>
    </source>
</evidence>
<dbReference type="Pfam" id="PF12697">
    <property type="entry name" value="Abhydrolase_6"/>
    <property type="match status" value="1"/>
</dbReference>
<comment type="caution">
    <text evidence="2">The sequence shown here is derived from an EMBL/GenBank/DDBJ whole genome shotgun (WGS) entry which is preliminary data.</text>
</comment>
<protein>
    <submittedName>
        <fullName evidence="2">Alpha/beta hydrolase</fullName>
    </submittedName>
</protein>
<name>A0A8T4J3Y7_9ACTN</name>
<keyword evidence="2" id="KW-0378">Hydrolase</keyword>
<evidence type="ECO:0000313" key="2">
    <source>
        <dbReference type="EMBL" id="MBR7676314.1"/>
    </source>
</evidence>
<dbReference type="InterPro" id="IPR029058">
    <property type="entry name" value="AB_hydrolase_fold"/>
</dbReference>
<dbReference type="EMBL" id="JAGSMN010000637">
    <property type="protein sequence ID" value="MBR7676314.1"/>
    <property type="molecule type" value="Genomic_DNA"/>
</dbReference>
<evidence type="ECO:0000259" key="1">
    <source>
        <dbReference type="Pfam" id="PF12697"/>
    </source>
</evidence>
<dbReference type="InterPro" id="IPR050266">
    <property type="entry name" value="AB_hydrolase_sf"/>
</dbReference>
<dbReference type="Gene3D" id="3.40.50.1820">
    <property type="entry name" value="alpha/beta hydrolase"/>
    <property type="match status" value="1"/>
</dbReference>
<keyword evidence="3" id="KW-1185">Reference proteome</keyword>
<feature type="domain" description="AB hydrolase-1" evidence="1">
    <location>
        <begin position="10"/>
        <end position="183"/>
    </location>
</feature>
<feature type="non-terminal residue" evidence="2">
    <location>
        <position position="1"/>
    </location>
</feature>
<accession>A0A8T4J3Y7</accession>
<dbReference type="GO" id="GO:0016787">
    <property type="term" value="F:hydrolase activity"/>
    <property type="evidence" value="ECO:0007669"/>
    <property type="project" value="UniProtKB-KW"/>
</dbReference>
<sequence length="196" mass="20568">ALASPRPVLTDHVDDLATAASTLPRPVVAGHSYGALVALTAASRHPELVKAVVAFEPPLPWLPWWPATAPWEQLIDDTAEEGPAATARALQEAVLGHPAAGQSDEELAALGTALIHEMTDPTIGLPSFDPLTMTTPVLAASGTRSLPHHQESALHLCDLIPDGRHEHIDGAGHIAHLTHPRHFAALIEQAIAPPSG</sequence>
<dbReference type="Proteomes" id="UP000675554">
    <property type="component" value="Unassembled WGS sequence"/>
</dbReference>
<proteinExistence type="predicted"/>
<dbReference type="AlphaFoldDB" id="A0A8T4J3Y7"/>
<gene>
    <name evidence="2" type="ORF">KDA82_25545</name>
</gene>
<dbReference type="GO" id="GO:0016020">
    <property type="term" value="C:membrane"/>
    <property type="evidence" value="ECO:0007669"/>
    <property type="project" value="TreeGrafter"/>
</dbReference>
<organism evidence="2 3">
    <name type="scientific">Streptomyces daliensis</name>
    <dbReference type="NCBI Taxonomy" id="299421"/>
    <lineage>
        <taxon>Bacteria</taxon>
        <taxon>Bacillati</taxon>
        <taxon>Actinomycetota</taxon>
        <taxon>Actinomycetes</taxon>
        <taxon>Kitasatosporales</taxon>
        <taxon>Streptomycetaceae</taxon>
        <taxon>Streptomyces</taxon>
    </lineage>
</organism>
<dbReference type="InterPro" id="IPR000073">
    <property type="entry name" value="AB_hydrolase_1"/>
</dbReference>
<reference evidence="2" key="1">
    <citation type="submission" date="2021-04" db="EMBL/GenBank/DDBJ databases">
        <title>Sequencing of actinobacteria type strains.</title>
        <authorList>
            <person name="Nguyen G.-S."/>
            <person name="Wentzel A."/>
        </authorList>
    </citation>
    <scope>NUCLEOTIDE SEQUENCE</scope>
    <source>
        <strain evidence="2">DSM 42095</strain>
    </source>
</reference>
<dbReference type="SUPFAM" id="SSF53474">
    <property type="entry name" value="alpha/beta-Hydrolases"/>
    <property type="match status" value="1"/>
</dbReference>
<dbReference type="PANTHER" id="PTHR43798">
    <property type="entry name" value="MONOACYLGLYCEROL LIPASE"/>
    <property type="match status" value="1"/>
</dbReference>
<dbReference type="PANTHER" id="PTHR43798:SF33">
    <property type="entry name" value="HYDROLASE, PUTATIVE (AFU_ORTHOLOGUE AFUA_2G14860)-RELATED"/>
    <property type="match status" value="1"/>
</dbReference>